<dbReference type="InterPro" id="IPR005496">
    <property type="entry name" value="Integral_membrane_TerC"/>
</dbReference>
<gene>
    <name evidence="7" type="ORF">GPA26_17790</name>
</gene>
<dbReference type="InterPro" id="IPR022301">
    <property type="entry name" value="Integral_membrane_YjbE"/>
</dbReference>
<feature type="transmembrane region" description="Helical" evidence="6">
    <location>
        <begin position="48"/>
        <end position="67"/>
    </location>
</feature>
<accession>A0ABX1MWH5</accession>
<keyword evidence="4 6" id="KW-1133">Transmembrane helix</keyword>
<feature type="transmembrane region" description="Helical" evidence="6">
    <location>
        <begin position="166"/>
        <end position="186"/>
    </location>
</feature>
<comment type="subcellular location">
    <subcellularLocation>
        <location evidence="1">Membrane</location>
        <topology evidence="1">Multi-pass membrane protein</topology>
    </subcellularLocation>
</comment>
<dbReference type="NCBIfam" id="TIGR03717">
    <property type="entry name" value="R_switched_YjbE"/>
    <property type="match status" value="1"/>
</dbReference>
<feature type="transmembrane region" description="Helical" evidence="6">
    <location>
        <begin position="140"/>
        <end position="159"/>
    </location>
</feature>
<protein>
    <submittedName>
        <fullName evidence="7">YjbE family putative metal transport protein</fullName>
    </submittedName>
</protein>
<keyword evidence="8" id="KW-1185">Reference proteome</keyword>
<keyword evidence="5 6" id="KW-0472">Membrane</keyword>
<feature type="transmembrane region" description="Helical" evidence="6">
    <location>
        <begin position="12"/>
        <end position="36"/>
    </location>
</feature>
<feature type="transmembrane region" description="Helical" evidence="6">
    <location>
        <begin position="201"/>
        <end position="222"/>
    </location>
</feature>
<organism evidence="7 8">
    <name type="scientific">Aromatoleum petrolei</name>
    <dbReference type="NCBI Taxonomy" id="76116"/>
    <lineage>
        <taxon>Bacteria</taxon>
        <taxon>Pseudomonadati</taxon>
        <taxon>Pseudomonadota</taxon>
        <taxon>Betaproteobacteria</taxon>
        <taxon>Rhodocyclales</taxon>
        <taxon>Rhodocyclaceae</taxon>
        <taxon>Aromatoleum</taxon>
    </lineage>
</organism>
<sequence>MLETLTTGTFWVSVLQIIAIDILLGGDNAVVIALACRRLPEHQRNKGIAWGVLGAIALRIVLIFFALQLLALPFLKVVGALLLLWIGVKLMQPEEDDAHGNIDGSTHLLGAIRTIVVADAVMSLDNVIAVAGAAKGDLTLVIFGIVVSIPIIVWGSKFVLKLMDRFPVVITLGAALLGWIAGGMLVGDVVVKPYVEGLPGWLHYVTSIAGALLVVAVGAWLAKRQAGAAAPLVELAVEETGDNRARRH</sequence>
<dbReference type="RefSeq" id="WP_169207668.1">
    <property type="nucleotide sequence ID" value="NZ_CP059560.1"/>
</dbReference>
<reference evidence="7 8" key="1">
    <citation type="submission" date="2019-12" db="EMBL/GenBank/DDBJ databases">
        <title>Comparative genomics gives insights into the taxonomy of the Azoarcus-Aromatoleum group and reveals separate origins of nif in the plant-associated Azoarcus and non-plant-associated Aromatoleum sub-groups.</title>
        <authorList>
            <person name="Lafos M."/>
            <person name="Maluk M."/>
            <person name="Batista M."/>
            <person name="Junghare M."/>
            <person name="Carmona M."/>
            <person name="Faoro H."/>
            <person name="Cruz L.M."/>
            <person name="Battistoni F."/>
            <person name="De Souza E."/>
            <person name="Pedrosa F."/>
            <person name="Chen W.-M."/>
            <person name="Poole P.S."/>
            <person name="Dixon R.A."/>
            <person name="James E.K."/>
        </authorList>
    </citation>
    <scope>NUCLEOTIDE SEQUENCE [LARGE SCALE GENOMIC DNA]</scope>
    <source>
        <strain evidence="7 8">ToN1</strain>
    </source>
</reference>
<dbReference type="Pfam" id="PF03741">
    <property type="entry name" value="TerC"/>
    <property type="match status" value="1"/>
</dbReference>
<evidence type="ECO:0000313" key="7">
    <source>
        <dbReference type="EMBL" id="NMF90324.1"/>
    </source>
</evidence>
<dbReference type="PANTHER" id="PTHR30238">
    <property type="entry name" value="MEMBRANE BOUND PREDICTED REDOX MODULATOR"/>
    <property type="match status" value="1"/>
</dbReference>
<evidence type="ECO:0000256" key="4">
    <source>
        <dbReference type="ARBA" id="ARBA00022989"/>
    </source>
</evidence>
<dbReference type="PANTHER" id="PTHR30238:SF4">
    <property type="entry name" value="SLL1022 PROTEIN"/>
    <property type="match status" value="1"/>
</dbReference>
<evidence type="ECO:0000256" key="6">
    <source>
        <dbReference type="SAM" id="Phobius"/>
    </source>
</evidence>
<comment type="caution">
    <text evidence="7">The sequence shown here is derived from an EMBL/GenBank/DDBJ whole genome shotgun (WGS) entry which is preliminary data.</text>
</comment>
<evidence type="ECO:0000256" key="5">
    <source>
        <dbReference type="ARBA" id="ARBA00023136"/>
    </source>
</evidence>
<keyword evidence="3 6" id="KW-0812">Transmembrane</keyword>
<dbReference type="EMBL" id="WTVR01000039">
    <property type="protein sequence ID" value="NMF90324.1"/>
    <property type="molecule type" value="Genomic_DNA"/>
</dbReference>
<evidence type="ECO:0000256" key="3">
    <source>
        <dbReference type="ARBA" id="ARBA00022692"/>
    </source>
</evidence>
<evidence type="ECO:0000256" key="2">
    <source>
        <dbReference type="ARBA" id="ARBA00007511"/>
    </source>
</evidence>
<evidence type="ECO:0000313" key="8">
    <source>
        <dbReference type="Proteomes" id="UP000652074"/>
    </source>
</evidence>
<name>A0ABX1MWH5_9RHOO</name>
<dbReference type="Proteomes" id="UP000652074">
    <property type="component" value="Unassembled WGS sequence"/>
</dbReference>
<evidence type="ECO:0000256" key="1">
    <source>
        <dbReference type="ARBA" id="ARBA00004141"/>
    </source>
</evidence>
<comment type="similarity">
    <text evidence="2">Belongs to the TerC family.</text>
</comment>
<proteinExistence type="inferred from homology"/>